<dbReference type="InterPro" id="IPR006094">
    <property type="entry name" value="Oxid_FAD_bind_N"/>
</dbReference>
<dbReference type="InterPro" id="IPR050416">
    <property type="entry name" value="FAD-linked_Oxidoreductase"/>
</dbReference>
<dbReference type="InterPro" id="IPR016166">
    <property type="entry name" value="FAD-bd_PCMH"/>
</dbReference>
<feature type="domain" description="FAD-binding PCMH-type" evidence="6">
    <location>
        <begin position="32"/>
        <end position="203"/>
    </location>
</feature>
<keyword evidence="5" id="KW-0560">Oxidoreductase</keyword>
<dbReference type="InterPro" id="IPR016169">
    <property type="entry name" value="FAD-bd_PCMH_sub2"/>
</dbReference>
<dbReference type="PROSITE" id="PS51387">
    <property type="entry name" value="FAD_PCMH"/>
    <property type="match status" value="1"/>
</dbReference>
<dbReference type="PANTHER" id="PTHR42973">
    <property type="entry name" value="BINDING OXIDOREDUCTASE, PUTATIVE (AFU_ORTHOLOGUE AFUA_1G17690)-RELATED"/>
    <property type="match status" value="1"/>
</dbReference>
<sequence>MKPIAISGDIIQQGDKGFDRAIMDTLFNQWEPGRRPDMMVTPKTIDDIIDTIHYARKEGKHISICSGGHSWSANHVRNNSVLINMRKFDAYEVNREAMTAKVGPGVGGSTLLTALFDQDLFFPAGHCKGVCVGGYLLQGGFGWNGRKLGMACENVIGIDVVTANGDYVHANEHHNSDIYWAARGSGGGFFGVVVAFHLRLFKKPAYCGSITHVFDIQHLEDVFRWAHEIGPSVPDAVEFQLLTSRKVLKFLGPGIEAVAPIFADTKDELEEAKAFMLNSPIKQKAFFKTPYLKANMSSMYRFVMTHYPDDHHWGVDNMWTKASIDELMPYLKGMVETLPPAPSHMLWLNWYPPKRLQDMAYSLEDNIYIALYGTWKDANDIPNYGSWAKGWMEKANHLSTGIQLADEGLHQRMAPFVATDNLKRLDEVRAQRDPNGLFNPWHSRPTLTL</sequence>
<organism evidence="7 8">
    <name type="scientific">Runella defluvii</name>
    <dbReference type="NCBI Taxonomy" id="370973"/>
    <lineage>
        <taxon>Bacteria</taxon>
        <taxon>Pseudomonadati</taxon>
        <taxon>Bacteroidota</taxon>
        <taxon>Cytophagia</taxon>
        <taxon>Cytophagales</taxon>
        <taxon>Spirosomataceae</taxon>
        <taxon>Runella</taxon>
    </lineage>
</organism>
<gene>
    <name evidence="7" type="ORF">FHS57_005170</name>
</gene>
<dbReference type="Pfam" id="PF01565">
    <property type="entry name" value="FAD_binding_4"/>
    <property type="match status" value="1"/>
</dbReference>
<dbReference type="Gene3D" id="3.30.43.10">
    <property type="entry name" value="Uridine Diphospho-n-acetylenolpyruvylglucosamine Reductase, domain 2"/>
    <property type="match status" value="1"/>
</dbReference>
<evidence type="ECO:0000256" key="1">
    <source>
        <dbReference type="ARBA" id="ARBA00001974"/>
    </source>
</evidence>
<dbReference type="InterPro" id="IPR016167">
    <property type="entry name" value="FAD-bd_PCMH_sub1"/>
</dbReference>
<evidence type="ECO:0000259" key="6">
    <source>
        <dbReference type="PROSITE" id="PS51387"/>
    </source>
</evidence>
<keyword evidence="8" id="KW-1185">Reference proteome</keyword>
<evidence type="ECO:0000256" key="3">
    <source>
        <dbReference type="ARBA" id="ARBA00022630"/>
    </source>
</evidence>
<dbReference type="Gene3D" id="3.30.465.10">
    <property type="match status" value="1"/>
</dbReference>
<comment type="caution">
    <text evidence="7">The sequence shown here is derived from an EMBL/GenBank/DDBJ whole genome shotgun (WGS) entry which is preliminary data.</text>
</comment>
<evidence type="ECO:0000256" key="4">
    <source>
        <dbReference type="ARBA" id="ARBA00022827"/>
    </source>
</evidence>
<dbReference type="AlphaFoldDB" id="A0A7W5ZQD5"/>
<evidence type="ECO:0000256" key="2">
    <source>
        <dbReference type="ARBA" id="ARBA00005466"/>
    </source>
</evidence>
<dbReference type="InterPro" id="IPR036318">
    <property type="entry name" value="FAD-bd_PCMH-like_sf"/>
</dbReference>
<evidence type="ECO:0000313" key="8">
    <source>
        <dbReference type="Proteomes" id="UP000541352"/>
    </source>
</evidence>
<protein>
    <submittedName>
        <fullName evidence="7">FAD/FMN-containing dehydrogenase</fullName>
    </submittedName>
</protein>
<dbReference type="Proteomes" id="UP000541352">
    <property type="component" value="Unassembled WGS sequence"/>
</dbReference>
<accession>A0A7W5ZQD5</accession>
<evidence type="ECO:0000313" key="7">
    <source>
        <dbReference type="EMBL" id="MBB3841149.1"/>
    </source>
</evidence>
<reference evidence="7 8" key="1">
    <citation type="submission" date="2020-08" db="EMBL/GenBank/DDBJ databases">
        <title>Genomic Encyclopedia of Type Strains, Phase IV (KMG-IV): sequencing the most valuable type-strain genomes for metagenomic binning, comparative biology and taxonomic classification.</title>
        <authorList>
            <person name="Goeker M."/>
        </authorList>
    </citation>
    <scope>NUCLEOTIDE SEQUENCE [LARGE SCALE GENOMIC DNA]</scope>
    <source>
        <strain evidence="7 8">DSM 17976</strain>
    </source>
</reference>
<evidence type="ECO:0000256" key="5">
    <source>
        <dbReference type="ARBA" id="ARBA00023002"/>
    </source>
</evidence>
<dbReference type="GO" id="GO:0016491">
    <property type="term" value="F:oxidoreductase activity"/>
    <property type="evidence" value="ECO:0007669"/>
    <property type="project" value="UniProtKB-KW"/>
</dbReference>
<dbReference type="PROSITE" id="PS00862">
    <property type="entry name" value="OX2_COVAL_FAD"/>
    <property type="match status" value="1"/>
</dbReference>
<name>A0A7W5ZQD5_9BACT</name>
<comment type="cofactor">
    <cofactor evidence="1">
        <name>FAD</name>
        <dbReference type="ChEBI" id="CHEBI:57692"/>
    </cofactor>
</comment>
<dbReference type="RefSeq" id="WP_183978628.1">
    <property type="nucleotide sequence ID" value="NZ_JACIBY010000014.1"/>
</dbReference>
<dbReference type="Gene3D" id="3.40.462.20">
    <property type="match status" value="1"/>
</dbReference>
<keyword evidence="3" id="KW-0285">Flavoprotein</keyword>
<proteinExistence type="inferred from homology"/>
<comment type="similarity">
    <text evidence="2">Belongs to the oxygen-dependent FAD-linked oxidoreductase family.</text>
</comment>
<dbReference type="SUPFAM" id="SSF56176">
    <property type="entry name" value="FAD-binding/transporter-associated domain-like"/>
    <property type="match status" value="1"/>
</dbReference>
<keyword evidence="4" id="KW-0274">FAD</keyword>
<dbReference type="PANTHER" id="PTHR42973:SF39">
    <property type="entry name" value="FAD-BINDING PCMH-TYPE DOMAIN-CONTAINING PROTEIN"/>
    <property type="match status" value="1"/>
</dbReference>
<dbReference type="EMBL" id="JACIBY010000014">
    <property type="protein sequence ID" value="MBB3841149.1"/>
    <property type="molecule type" value="Genomic_DNA"/>
</dbReference>
<dbReference type="InterPro" id="IPR006093">
    <property type="entry name" value="Oxy_OxRdtase_FAD_BS"/>
</dbReference>
<dbReference type="GO" id="GO:0071949">
    <property type="term" value="F:FAD binding"/>
    <property type="evidence" value="ECO:0007669"/>
    <property type="project" value="InterPro"/>
</dbReference>